<dbReference type="Pfam" id="PF01027">
    <property type="entry name" value="Bax1-I"/>
    <property type="match status" value="1"/>
</dbReference>
<dbReference type="InterPro" id="IPR006214">
    <property type="entry name" value="Bax_inhibitor_1-related"/>
</dbReference>
<dbReference type="OMA" id="EFIWASV"/>
<feature type="transmembrane region" description="Helical" evidence="5">
    <location>
        <begin position="229"/>
        <end position="250"/>
    </location>
</feature>
<keyword evidence="7" id="KW-1185">Reference proteome</keyword>
<keyword evidence="3 5" id="KW-1133">Transmembrane helix</keyword>
<dbReference type="PANTHER" id="PTHR23291:SF47">
    <property type="entry name" value="TRANSMEMBRANE BAX INHIBITOR MOTIF CONTAINING 7"/>
    <property type="match status" value="1"/>
</dbReference>
<gene>
    <name evidence="6" type="primary">FAIM2</name>
    <name evidence="6" type="ORF">AK812_SmicGene20159</name>
</gene>
<protein>
    <submittedName>
        <fullName evidence="6">Protein lifeguard 2</fullName>
    </submittedName>
</protein>
<dbReference type="Proteomes" id="UP000186817">
    <property type="component" value="Unassembled WGS sequence"/>
</dbReference>
<evidence type="ECO:0000256" key="3">
    <source>
        <dbReference type="ARBA" id="ARBA00022989"/>
    </source>
</evidence>
<name>A0A1Q9DQU2_SYMMI</name>
<feature type="transmembrane region" description="Helical" evidence="5">
    <location>
        <begin position="202"/>
        <end position="220"/>
    </location>
</feature>
<comment type="similarity">
    <text evidence="5">Belongs to the BI1 family.</text>
</comment>
<feature type="transmembrane region" description="Helical" evidence="5">
    <location>
        <begin position="171"/>
        <end position="190"/>
    </location>
</feature>
<organism evidence="6 7">
    <name type="scientific">Symbiodinium microadriaticum</name>
    <name type="common">Dinoflagellate</name>
    <name type="synonym">Zooxanthella microadriatica</name>
    <dbReference type="NCBI Taxonomy" id="2951"/>
    <lineage>
        <taxon>Eukaryota</taxon>
        <taxon>Sar</taxon>
        <taxon>Alveolata</taxon>
        <taxon>Dinophyceae</taxon>
        <taxon>Suessiales</taxon>
        <taxon>Symbiodiniaceae</taxon>
        <taxon>Symbiodinium</taxon>
    </lineage>
</organism>
<evidence type="ECO:0000313" key="6">
    <source>
        <dbReference type="EMBL" id="OLP97514.1"/>
    </source>
</evidence>
<dbReference type="AlphaFoldDB" id="A0A1Q9DQU2"/>
<evidence type="ECO:0000256" key="1">
    <source>
        <dbReference type="ARBA" id="ARBA00004141"/>
    </source>
</evidence>
<comment type="caution">
    <text evidence="6">The sequence shown here is derived from an EMBL/GenBank/DDBJ whole genome shotgun (WGS) entry which is preliminary data.</text>
</comment>
<feature type="transmembrane region" description="Helical" evidence="5">
    <location>
        <begin position="270"/>
        <end position="290"/>
    </location>
</feature>
<dbReference type="PANTHER" id="PTHR23291">
    <property type="entry name" value="BAX INHIBITOR-RELATED"/>
    <property type="match status" value="1"/>
</dbReference>
<dbReference type="EMBL" id="LSRX01000430">
    <property type="protein sequence ID" value="OLP97514.1"/>
    <property type="molecule type" value="Genomic_DNA"/>
</dbReference>
<evidence type="ECO:0000256" key="2">
    <source>
        <dbReference type="ARBA" id="ARBA00022692"/>
    </source>
</evidence>
<evidence type="ECO:0000256" key="5">
    <source>
        <dbReference type="RuleBase" id="RU004379"/>
    </source>
</evidence>
<keyword evidence="4 5" id="KW-0472">Membrane</keyword>
<feature type="transmembrane region" description="Helical" evidence="5">
    <location>
        <begin position="145"/>
        <end position="164"/>
    </location>
</feature>
<comment type="subcellular location">
    <subcellularLocation>
        <location evidence="1">Membrane</location>
        <topology evidence="1">Multi-pass membrane protein</topology>
    </subcellularLocation>
</comment>
<proteinExistence type="inferred from homology"/>
<reference evidence="6 7" key="1">
    <citation type="submission" date="2016-02" db="EMBL/GenBank/DDBJ databases">
        <title>Genome analysis of coral dinoflagellate symbionts highlights evolutionary adaptations to a symbiotic lifestyle.</title>
        <authorList>
            <person name="Aranda M."/>
            <person name="Li Y."/>
            <person name="Liew Y.J."/>
            <person name="Baumgarten S."/>
            <person name="Simakov O."/>
            <person name="Wilson M."/>
            <person name="Piel J."/>
            <person name="Ashoor H."/>
            <person name="Bougouffa S."/>
            <person name="Bajic V.B."/>
            <person name="Ryu T."/>
            <person name="Ravasi T."/>
            <person name="Bayer T."/>
            <person name="Micklem G."/>
            <person name="Kim H."/>
            <person name="Bhak J."/>
            <person name="Lajeunesse T.C."/>
            <person name="Voolstra C.R."/>
        </authorList>
    </citation>
    <scope>NUCLEOTIDE SEQUENCE [LARGE SCALE GENOMIC DNA]</scope>
    <source>
        <strain evidence="6 7">CCMP2467</strain>
    </source>
</reference>
<dbReference type="OrthoDB" id="7933078at2759"/>
<evidence type="ECO:0000313" key="7">
    <source>
        <dbReference type="Proteomes" id="UP000186817"/>
    </source>
</evidence>
<feature type="transmembrane region" description="Helical" evidence="5">
    <location>
        <begin position="66"/>
        <end position="85"/>
    </location>
</feature>
<evidence type="ECO:0000256" key="4">
    <source>
        <dbReference type="ARBA" id="ARBA00023136"/>
    </source>
</evidence>
<keyword evidence="2 5" id="KW-0812">Transmembrane</keyword>
<sequence>MQNAPVVQGKVVGNASDMGQYPPQQDANFGGQPPVMQNDLDVVQIQMSCKNSALPPDIRLGFVKKVYGILGTMLLITFGLAQFFVFQKDATLDFLRANMWIVYIVGAIVVAQLFFDCAMSCQLCCGGSSLIRGYLKMMVTAPWNYLYLLVFSVCFGVLVGYVCASYTAESVLLVFALTLIMVVCLTVYAVRTSADFTGWGPHIMVAAVGLVLLIIMYFLLPDRTLFSRLAGAICATIFGILIVHDTQLIFGTASLGFGGSSKKFEYTIDMYAFAAWNLYLDFITFFLYMLQFLGNREG</sequence>
<dbReference type="GO" id="GO:0016020">
    <property type="term" value="C:membrane"/>
    <property type="evidence" value="ECO:0007669"/>
    <property type="project" value="UniProtKB-SubCell"/>
</dbReference>
<accession>A0A1Q9DQU2</accession>
<feature type="transmembrane region" description="Helical" evidence="5">
    <location>
        <begin position="97"/>
        <end position="115"/>
    </location>
</feature>